<feature type="domain" description="2Fe-2S ferredoxin-type" evidence="1">
    <location>
        <begin position="2"/>
        <end position="118"/>
    </location>
</feature>
<evidence type="ECO:0000313" key="2">
    <source>
        <dbReference type="EMBL" id="MEF3365335.1"/>
    </source>
</evidence>
<dbReference type="InterPro" id="IPR036010">
    <property type="entry name" value="2Fe-2S_ferredoxin-like_sf"/>
</dbReference>
<dbReference type="InterPro" id="IPR006058">
    <property type="entry name" value="2Fe2S_fd_BS"/>
</dbReference>
<sequence>MANVTFSSPVMSKDVTVYAVAGDRGTLLAVAKAHKIPIPFDCQDGECGSCLVEVQHLSRNKYAIALTEKEKELLKQLGKITKAEVTDAEVNDMPPHYRLACQYFVRNEEILVTFEGDQTLPPQGPHITHAASRYTGGIKIGSVDEFLGYAVKVEEDAAVHYEQLAAAMDDCGNERAAALFRQLGGFSRLHLAEAKSRAGSIDVTKHVPPDYVWPDHTTPERASVWAADPSLSRLDALKAALQGERRGYEFYCAAAATTNTPEVAAMAKEFVKEEAEHVKILEAWVTREEWDMKHSPVGGSA</sequence>
<organism evidence="2 3">
    <name type="scientific">Methylocystis borbori</name>
    <dbReference type="NCBI Taxonomy" id="3118750"/>
    <lineage>
        <taxon>Bacteria</taxon>
        <taxon>Pseudomonadati</taxon>
        <taxon>Pseudomonadota</taxon>
        <taxon>Alphaproteobacteria</taxon>
        <taxon>Hyphomicrobiales</taxon>
        <taxon>Methylocystaceae</taxon>
        <taxon>Methylocystis</taxon>
    </lineage>
</organism>
<dbReference type="Gene3D" id="1.20.1260.10">
    <property type="match status" value="1"/>
</dbReference>
<accession>A0ABU7XDZ4</accession>
<reference evidence="2 3" key="1">
    <citation type="submission" date="2024-02" db="EMBL/GenBank/DDBJ databases">
        <authorList>
            <person name="Grouzdev D."/>
        </authorList>
    </citation>
    <scope>NUCLEOTIDE SEQUENCE [LARGE SCALE GENOMIC DNA]</scope>
    <source>
        <strain evidence="2 3">9N</strain>
    </source>
</reference>
<dbReference type="SUPFAM" id="SSF47240">
    <property type="entry name" value="Ferritin-like"/>
    <property type="match status" value="1"/>
</dbReference>
<dbReference type="PROSITE" id="PS00197">
    <property type="entry name" value="2FE2S_FER_1"/>
    <property type="match status" value="1"/>
</dbReference>
<protein>
    <submittedName>
        <fullName evidence="2">2Fe-2S iron-sulfur cluster-binding protein</fullName>
    </submittedName>
</protein>
<dbReference type="InterPro" id="IPR001041">
    <property type="entry name" value="2Fe-2S_ferredoxin-type"/>
</dbReference>
<dbReference type="EMBL" id="JAZHYN010000004">
    <property type="protein sequence ID" value="MEF3365335.1"/>
    <property type="molecule type" value="Genomic_DNA"/>
</dbReference>
<dbReference type="InterPro" id="IPR012347">
    <property type="entry name" value="Ferritin-like"/>
</dbReference>
<dbReference type="InterPro" id="IPR009078">
    <property type="entry name" value="Ferritin-like_SF"/>
</dbReference>
<dbReference type="RefSeq" id="WP_332080241.1">
    <property type="nucleotide sequence ID" value="NZ_JAZHYN010000004.1"/>
</dbReference>
<dbReference type="Proteomes" id="UP001350748">
    <property type="component" value="Unassembled WGS sequence"/>
</dbReference>
<dbReference type="CDD" id="cd01045">
    <property type="entry name" value="Ferritin_like_AB"/>
    <property type="match status" value="1"/>
</dbReference>
<dbReference type="SUPFAM" id="SSF54292">
    <property type="entry name" value="2Fe-2S ferredoxin-like"/>
    <property type="match status" value="1"/>
</dbReference>
<gene>
    <name evidence="2" type="ORF">V3H18_02175</name>
</gene>
<comment type="caution">
    <text evidence="2">The sequence shown here is derived from an EMBL/GenBank/DDBJ whole genome shotgun (WGS) entry which is preliminary data.</text>
</comment>
<evidence type="ECO:0000313" key="3">
    <source>
        <dbReference type="Proteomes" id="UP001350748"/>
    </source>
</evidence>
<dbReference type="Pfam" id="PF00111">
    <property type="entry name" value="Fer2"/>
    <property type="match status" value="1"/>
</dbReference>
<proteinExistence type="predicted"/>
<dbReference type="Gene3D" id="3.10.20.30">
    <property type="match status" value="1"/>
</dbReference>
<name>A0ABU7XDZ4_9HYPH</name>
<dbReference type="CDD" id="cd00207">
    <property type="entry name" value="fer2"/>
    <property type="match status" value="1"/>
</dbReference>
<dbReference type="PROSITE" id="PS51085">
    <property type="entry name" value="2FE2S_FER_2"/>
    <property type="match status" value="1"/>
</dbReference>
<keyword evidence="3" id="KW-1185">Reference proteome</keyword>
<evidence type="ECO:0000259" key="1">
    <source>
        <dbReference type="PROSITE" id="PS51085"/>
    </source>
</evidence>
<dbReference type="InterPro" id="IPR012675">
    <property type="entry name" value="Beta-grasp_dom_sf"/>
</dbReference>